<sequence>MNYTLSLEKIDEYKTHHFIVNPKQAALLVIEMQNVFRTDLNIISDKQINNVKSIIEASEKAGVEIIYVQHNDSSEISKSMVDWWNGDKIEYGSEGWKLIDEFDTSGKTVIDKNQYSAFFKTDLDNLLKLKNIKEVIIIGVMANCCCETTARDAFMHGYRVFFINDATATLNEDLHLSTLKNLSFGFACIQSTQELVSQLDHATK</sequence>
<dbReference type="PANTHER" id="PTHR43540:SF6">
    <property type="entry name" value="ISOCHORISMATASE-LIKE DOMAIN-CONTAINING PROTEIN"/>
    <property type="match status" value="1"/>
</dbReference>
<evidence type="ECO:0000313" key="4">
    <source>
        <dbReference type="Proteomes" id="UP001595758"/>
    </source>
</evidence>
<dbReference type="PANTHER" id="PTHR43540">
    <property type="entry name" value="PEROXYUREIDOACRYLATE/UREIDOACRYLATE AMIDOHYDROLASE-RELATED"/>
    <property type="match status" value="1"/>
</dbReference>
<dbReference type="CDD" id="cd00431">
    <property type="entry name" value="cysteine_hydrolases"/>
    <property type="match status" value="1"/>
</dbReference>
<evidence type="ECO:0000256" key="1">
    <source>
        <dbReference type="ARBA" id="ARBA00022801"/>
    </source>
</evidence>
<keyword evidence="1" id="KW-0378">Hydrolase</keyword>
<organism evidence="3 4">
    <name type="scientific">Legionella dresdenensis</name>
    <dbReference type="NCBI Taxonomy" id="450200"/>
    <lineage>
        <taxon>Bacteria</taxon>
        <taxon>Pseudomonadati</taxon>
        <taxon>Pseudomonadota</taxon>
        <taxon>Gammaproteobacteria</taxon>
        <taxon>Legionellales</taxon>
        <taxon>Legionellaceae</taxon>
        <taxon>Legionella</taxon>
    </lineage>
</organism>
<keyword evidence="4" id="KW-1185">Reference proteome</keyword>
<accession>A0ABV8CDW4</accession>
<dbReference type="InterPro" id="IPR036380">
    <property type="entry name" value="Isochorismatase-like_sf"/>
</dbReference>
<dbReference type="InterPro" id="IPR000868">
    <property type="entry name" value="Isochorismatase-like_dom"/>
</dbReference>
<dbReference type="RefSeq" id="WP_382341623.1">
    <property type="nucleotide sequence ID" value="NZ_JBHSAB010000004.1"/>
</dbReference>
<evidence type="ECO:0000313" key="3">
    <source>
        <dbReference type="EMBL" id="MFC3908396.1"/>
    </source>
</evidence>
<feature type="domain" description="Isochorismatase-like" evidence="2">
    <location>
        <begin position="25"/>
        <end position="193"/>
    </location>
</feature>
<proteinExistence type="predicted"/>
<dbReference type="Proteomes" id="UP001595758">
    <property type="component" value="Unassembled WGS sequence"/>
</dbReference>
<name>A0ABV8CDW4_9GAMM</name>
<comment type="caution">
    <text evidence="3">The sequence shown here is derived from an EMBL/GenBank/DDBJ whole genome shotgun (WGS) entry which is preliminary data.</text>
</comment>
<gene>
    <name evidence="3" type="ORF">ACFORL_04815</name>
</gene>
<evidence type="ECO:0000259" key="2">
    <source>
        <dbReference type="Pfam" id="PF00857"/>
    </source>
</evidence>
<dbReference type="Gene3D" id="3.40.50.850">
    <property type="entry name" value="Isochorismatase-like"/>
    <property type="match status" value="1"/>
</dbReference>
<protein>
    <submittedName>
        <fullName evidence="3">Isochorismatase family protein</fullName>
    </submittedName>
</protein>
<dbReference type="SUPFAM" id="SSF52499">
    <property type="entry name" value="Isochorismatase-like hydrolases"/>
    <property type="match status" value="1"/>
</dbReference>
<dbReference type="InterPro" id="IPR050272">
    <property type="entry name" value="Isochorismatase-like_hydrls"/>
</dbReference>
<dbReference type="Pfam" id="PF00857">
    <property type="entry name" value="Isochorismatase"/>
    <property type="match status" value="1"/>
</dbReference>
<dbReference type="EMBL" id="JBHSAB010000004">
    <property type="protein sequence ID" value="MFC3908396.1"/>
    <property type="molecule type" value="Genomic_DNA"/>
</dbReference>
<reference evidence="4" key="1">
    <citation type="journal article" date="2019" name="Int. J. Syst. Evol. Microbiol.">
        <title>The Global Catalogue of Microorganisms (GCM) 10K type strain sequencing project: providing services to taxonomists for standard genome sequencing and annotation.</title>
        <authorList>
            <consortium name="The Broad Institute Genomics Platform"/>
            <consortium name="The Broad Institute Genome Sequencing Center for Infectious Disease"/>
            <person name="Wu L."/>
            <person name="Ma J."/>
        </authorList>
    </citation>
    <scope>NUCLEOTIDE SEQUENCE [LARGE SCALE GENOMIC DNA]</scope>
    <source>
        <strain evidence="4">CCUG 59858</strain>
    </source>
</reference>